<accession>A0A3A1NBU4</accession>
<evidence type="ECO:0000313" key="2">
    <source>
        <dbReference type="Proteomes" id="UP000266067"/>
    </source>
</evidence>
<comment type="caution">
    <text evidence="1">The sequence shown here is derived from an EMBL/GenBank/DDBJ whole genome shotgun (WGS) entry which is preliminary data.</text>
</comment>
<name>A0A3A1NBU4_9FLAO</name>
<keyword evidence="2" id="KW-1185">Reference proteome</keyword>
<reference evidence="1 2" key="1">
    <citation type="submission" date="2018-08" db="EMBL/GenBank/DDBJ databases">
        <title>Proposal of Muricauda 72 sp.nov. and Muricauda NH166 sp.nov., isolated from seawater.</title>
        <authorList>
            <person name="Cheng H."/>
            <person name="Wu Y.-H."/>
            <person name="Guo L.-L."/>
            <person name="Xu X.-W."/>
        </authorList>
    </citation>
    <scope>NUCLEOTIDE SEQUENCE [LARGE SCALE GENOMIC DNA]</scope>
    <source>
        <strain evidence="1 2">KCTC 22173</strain>
    </source>
</reference>
<dbReference type="EMBL" id="QXFH01000072">
    <property type="protein sequence ID" value="RIV32923.1"/>
    <property type="molecule type" value="Genomic_DNA"/>
</dbReference>
<gene>
    <name evidence="1" type="ORF">D2V08_10880</name>
</gene>
<sequence>MTPKTFEEFESTLGQREPPKEWTDALQSLWFDAKDDWESSHNIAQDIHSPMGSWIHAYLHRKEGDKWNAGYWYNRADKPFPDYSLDKELKVLVEANL</sequence>
<dbReference type="Proteomes" id="UP000266067">
    <property type="component" value="Unassembled WGS sequence"/>
</dbReference>
<evidence type="ECO:0000313" key="1">
    <source>
        <dbReference type="EMBL" id="RIV32923.1"/>
    </source>
</evidence>
<dbReference type="OrthoDB" id="370799at2"/>
<organism evidence="1 2">
    <name type="scientific">Flagellimonas lutimaris</name>
    <dbReference type="NCBI Taxonomy" id="475082"/>
    <lineage>
        <taxon>Bacteria</taxon>
        <taxon>Pseudomonadati</taxon>
        <taxon>Bacteroidota</taxon>
        <taxon>Flavobacteriia</taxon>
        <taxon>Flavobacteriales</taxon>
        <taxon>Flavobacteriaceae</taxon>
        <taxon>Flagellimonas</taxon>
    </lineage>
</organism>
<dbReference type="RefSeq" id="WP_119608185.1">
    <property type="nucleotide sequence ID" value="NZ_QXFH01000072.1"/>
</dbReference>
<protein>
    <submittedName>
        <fullName evidence="1">Uncharacterized protein</fullName>
    </submittedName>
</protein>
<dbReference type="AlphaFoldDB" id="A0A3A1NBU4"/>
<proteinExistence type="predicted"/>